<dbReference type="Proteomes" id="UP001595904">
    <property type="component" value="Unassembled WGS sequence"/>
</dbReference>
<dbReference type="InterPro" id="IPR012340">
    <property type="entry name" value="NA-bd_OB-fold"/>
</dbReference>
<keyword evidence="4" id="KW-1185">Reference proteome</keyword>
<gene>
    <name evidence="3" type="ORF">ACFPN2_24440</name>
</gene>
<dbReference type="RefSeq" id="WP_380601474.1">
    <property type="nucleotide sequence ID" value="NZ_JBHSDU010000014.1"/>
</dbReference>
<dbReference type="EMBL" id="JBHSDU010000014">
    <property type="protein sequence ID" value="MFC4312253.1"/>
    <property type="molecule type" value="Genomic_DNA"/>
</dbReference>
<dbReference type="SUPFAM" id="SSF50249">
    <property type="entry name" value="Nucleic acid-binding proteins"/>
    <property type="match status" value="1"/>
</dbReference>
<dbReference type="InterPro" id="IPR052513">
    <property type="entry name" value="Thioester_dehydratase-like"/>
</dbReference>
<dbReference type="Pfam" id="PF01796">
    <property type="entry name" value="OB_ChsH2_C"/>
    <property type="match status" value="1"/>
</dbReference>
<feature type="domain" description="ChsH2 C-terminal OB-fold" evidence="1">
    <location>
        <begin position="63"/>
        <end position="126"/>
    </location>
</feature>
<comment type="caution">
    <text evidence="3">The sequence shown here is derived from an EMBL/GenBank/DDBJ whole genome shotgun (WGS) entry which is preliminary data.</text>
</comment>
<evidence type="ECO:0000313" key="3">
    <source>
        <dbReference type="EMBL" id="MFC4312253.1"/>
    </source>
</evidence>
<organism evidence="3 4">
    <name type="scientific">Steroidobacter flavus</name>
    <dbReference type="NCBI Taxonomy" id="1842136"/>
    <lineage>
        <taxon>Bacteria</taxon>
        <taxon>Pseudomonadati</taxon>
        <taxon>Pseudomonadota</taxon>
        <taxon>Gammaproteobacteria</taxon>
        <taxon>Steroidobacterales</taxon>
        <taxon>Steroidobacteraceae</taxon>
        <taxon>Steroidobacter</taxon>
    </lineage>
</organism>
<dbReference type="Pfam" id="PF12172">
    <property type="entry name" value="zf-ChsH2"/>
    <property type="match status" value="1"/>
</dbReference>
<accession>A0ABV8SX93</accession>
<dbReference type="InterPro" id="IPR002878">
    <property type="entry name" value="ChsH2_C"/>
</dbReference>
<dbReference type="InterPro" id="IPR022002">
    <property type="entry name" value="ChsH2_Znr"/>
</dbReference>
<dbReference type="Gene3D" id="6.10.30.10">
    <property type="match status" value="1"/>
</dbReference>
<reference evidence="4" key="1">
    <citation type="journal article" date="2019" name="Int. J. Syst. Evol. Microbiol.">
        <title>The Global Catalogue of Microorganisms (GCM) 10K type strain sequencing project: providing services to taxonomists for standard genome sequencing and annotation.</title>
        <authorList>
            <consortium name="The Broad Institute Genomics Platform"/>
            <consortium name="The Broad Institute Genome Sequencing Center for Infectious Disease"/>
            <person name="Wu L."/>
            <person name="Ma J."/>
        </authorList>
    </citation>
    <scope>NUCLEOTIDE SEQUENCE [LARGE SCALE GENOMIC DNA]</scope>
    <source>
        <strain evidence="4">CGMCC 1.10759</strain>
    </source>
</reference>
<sequence length="140" mass="15544">MTLEIIPIDAARTYPPRVTRFTAAFWQALQQGLLKTTRCESCQQLSFPPKPICPHCWTEGVSWQTLSGAGTLYSWTRIHAGPAIFEPELPYEVGVVDLNDGLRLACRLHGPAGTPWRCGMPVRIVTLKYRDGPLLAARPA</sequence>
<feature type="domain" description="ChsH2 rubredoxin-like zinc ribbon" evidence="2">
    <location>
        <begin position="26"/>
        <end position="60"/>
    </location>
</feature>
<dbReference type="PANTHER" id="PTHR34075:SF5">
    <property type="entry name" value="BLR3430 PROTEIN"/>
    <property type="match status" value="1"/>
</dbReference>
<dbReference type="PANTHER" id="PTHR34075">
    <property type="entry name" value="BLR3430 PROTEIN"/>
    <property type="match status" value="1"/>
</dbReference>
<protein>
    <submittedName>
        <fullName evidence="3">Zn-ribbon domain-containing OB-fold protein</fullName>
    </submittedName>
</protein>
<name>A0ABV8SX93_9GAMM</name>
<evidence type="ECO:0000259" key="1">
    <source>
        <dbReference type="Pfam" id="PF01796"/>
    </source>
</evidence>
<evidence type="ECO:0000259" key="2">
    <source>
        <dbReference type="Pfam" id="PF12172"/>
    </source>
</evidence>
<evidence type="ECO:0000313" key="4">
    <source>
        <dbReference type="Proteomes" id="UP001595904"/>
    </source>
</evidence>
<proteinExistence type="predicted"/>